<dbReference type="EMBL" id="CM004395">
    <property type="protein sequence ID" value="OAY41108.1"/>
    <property type="molecule type" value="Genomic_DNA"/>
</dbReference>
<gene>
    <name evidence="2" type="ORF">MANES_09G074900v8</name>
</gene>
<dbReference type="STRING" id="3983.A0A2C9V9Y2"/>
<dbReference type="Gramene" id="Manes.09G074900.1.v8.1">
    <property type="protein sequence ID" value="Manes.09G074900.1.v8.1.CDS"/>
    <property type="gene ID" value="Manes.09G074900.v8.1"/>
</dbReference>
<protein>
    <submittedName>
        <fullName evidence="2">Uncharacterized protein</fullName>
    </submittedName>
</protein>
<comment type="caution">
    <text evidence="2">The sequence shown here is derived from an EMBL/GenBank/DDBJ whole genome shotgun (WGS) entry which is preliminary data.</text>
</comment>
<sequence length="67" mass="7326">MKKKWVAVLLIACVMLSHLESVEPSAADCYDGCITACVQPNLRLMRRCEIKCGIRCNSASAIEDPLG</sequence>
<dbReference type="AlphaFoldDB" id="A0A2C9V9Y2"/>
<dbReference type="PANTHER" id="PTHR37183">
    <property type="entry name" value="PLANT THIONIN FAMILY PROTEIN"/>
    <property type="match status" value="1"/>
</dbReference>
<feature type="signal peptide" evidence="1">
    <location>
        <begin position="1"/>
        <end position="21"/>
    </location>
</feature>
<keyword evidence="1" id="KW-0732">Signal</keyword>
<evidence type="ECO:0000313" key="2">
    <source>
        <dbReference type="EMBL" id="OAY41108.1"/>
    </source>
</evidence>
<organism evidence="2 3">
    <name type="scientific">Manihot esculenta</name>
    <name type="common">Cassava</name>
    <name type="synonym">Jatropha manihot</name>
    <dbReference type="NCBI Taxonomy" id="3983"/>
    <lineage>
        <taxon>Eukaryota</taxon>
        <taxon>Viridiplantae</taxon>
        <taxon>Streptophyta</taxon>
        <taxon>Embryophyta</taxon>
        <taxon>Tracheophyta</taxon>
        <taxon>Spermatophyta</taxon>
        <taxon>Magnoliopsida</taxon>
        <taxon>eudicotyledons</taxon>
        <taxon>Gunneridae</taxon>
        <taxon>Pentapetalae</taxon>
        <taxon>rosids</taxon>
        <taxon>fabids</taxon>
        <taxon>Malpighiales</taxon>
        <taxon>Euphorbiaceae</taxon>
        <taxon>Crotonoideae</taxon>
        <taxon>Manihoteae</taxon>
        <taxon>Manihot</taxon>
    </lineage>
</organism>
<reference evidence="3" key="1">
    <citation type="journal article" date="2016" name="Nat. Biotechnol.">
        <title>Sequencing wild and cultivated cassava and related species reveals extensive interspecific hybridization and genetic diversity.</title>
        <authorList>
            <person name="Bredeson J.V."/>
            <person name="Lyons J.B."/>
            <person name="Prochnik S.E."/>
            <person name="Wu G.A."/>
            <person name="Ha C.M."/>
            <person name="Edsinger-Gonzales E."/>
            <person name="Grimwood J."/>
            <person name="Schmutz J."/>
            <person name="Rabbi I.Y."/>
            <person name="Egesi C."/>
            <person name="Nauluvula P."/>
            <person name="Lebot V."/>
            <person name="Ndunguru J."/>
            <person name="Mkamilo G."/>
            <person name="Bart R.S."/>
            <person name="Setter T.L."/>
            <person name="Gleadow R.M."/>
            <person name="Kulakow P."/>
            <person name="Ferguson M.E."/>
            <person name="Rounsley S."/>
            <person name="Rokhsar D.S."/>
        </authorList>
    </citation>
    <scope>NUCLEOTIDE SEQUENCE [LARGE SCALE GENOMIC DNA]</scope>
    <source>
        <strain evidence="3">cv. AM560-2</strain>
    </source>
</reference>
<name>A0A2C9V9Y2_MANES</name>
<keyword evidence="3" id="KW-1185">Reference proteome</keyword>
<dbReference type="PANTHER" id="PTHR37183:SF1">
    <property type="entry name" value="PLANT THIONIN FAMILY PROTEIN"/>
    <property type="match status" value="1"/>
</dbReference>
<feature type="chain" id="PRO_5012451888" evidence="1">
    <location>
        <begin position="22"/>
        <end position="67"/>
    </location>
</feature>
<dbReference type="Proteomes" id="UP000091857">
    <property type="component" value="Chromosome 9"/>
</dbReference>
<proteinExistence type="predicted"/>
<accession>A0A2C9V9Y2</accession>
<dbReference type="OMA" id="ERKCSIR"/>
<evidence type="ECO:0000256" key="1">
    <source>
        <dbReference type="SAM" id="SignalP"/>
    </source>
</evidence>
<evidence type="ECO:0000313" key="3">
    <source>
        <dbReference type="Proteomes" id="UP000091857"/>
    </source>
</evidence>